<evidence type="ECO:0000259" key="2">
    <source>
        <dbReference type="SMART" id="SM00327"/>
    </source>
</evidence>
<dbReference type="EMBL" id="JBIMSO010000143">
    <property type="protein sequence ID" value="MFH5212246.1"/>
    <property type="molecule type" value="Genomic_DNA"/>
</dbReference>
<sequence length="387" mass="42155">MPDDYERLRRWRLALGKAADEGLGGLAGKDDRAMDGALAALYDSDSESSASDSKRKAGGLGSSAPRVSRWLGDIRTYFPNSVVQVMQKDAIERLNLTQLLLEPELLEAVEPDVHLVGTLLSLNRVMPETTKATARMVVEKVVRDIERRIASKTTAAVTGVINRATRTSRPKLRDVDWDRTIRKNLGHYLPEHKTVVPERLVGYGRRAQAVHRDVVLAIDQSGSMASSVVYASVFGAVLASMRSLKTSLVVFDTAVVDLTDKLEDPVDVLFGTQLGGGTDINRAIAYCQSLITRPTESLFVLISDLYEGGVREQMLRRIGSMKESGVQVVVLLALSDDGAPSFDHDNASALAALGIPAFACTPDQFPELLAVALDKGDLIRWANAQQR</sequence>
<dbReference type="CDD" id="cd01462">
    <property type="entry name" value="VWA_YIEM_type"/>
    <property type="match status" value="1"/>
</dbReference>
<dbReference type="Gene3D" id="3.40.50.410">
    <property type="entry name" value="von Willebrand factor, type A domain"/>
    <property type="match status" value="1"/>
</dbReference>
<feature type="region of interest" description="Disordered" evidence="1">
    <location>
        <begin position="45"/>
        <end position="64"/>
    </location>
</feature>
<dbReference type="Pfam" id="PF05762">
    <property type="entry name" value="VWA_CoxE"/>
    <property type="match status" value="1"/>
</dbReference>
<comment type="caution">
    <text evidence="3">The sequence shown here is derived from an EMBL/GenBank/DDBJ whole genome shotgun (WGS) entry which is preliminary data.</text>
</comment>
<gene>
    <name evidence="3" type="ORF">ACHIPZ_29175</name>
</gene>
<dbReference type="InterPro" id="IPR008912">
    <property type="entry name" value="Uncharacterised_CoxE"/>
</dbReference>
<organism evidence="3 4">
    <name type="scientific">Antrihabitans spumae</name>
    <dbReference type="NCBI Taxonomy" id="3373370"/>
    <lineage>
        <taxon>Bacteria</taxon>
        <taxon>Bacillati</taxon>
        <taxon>Actinomycetota</taxon>
        <taxon>Actinomycetes</taxon>
        <taxon>Mycobacteriales</taxon>
        <taxon>Nocardiaceae</taxon>
        <taxon>Antrihabitans</taxon>
    </lineage>
</organism>
<proteinExistence type="predicted"/>
<dbReference type="PANTHER" id="PTHR30634:SF16">
    <property type="entry name" value="OUTER-MEMBRANE LIPOPROTEIN LOLB"/>
    <property type="match status" value="1"/>
</dbReference>
<evidence type="ECO:0000313" key="3">
    <source>
        <dbReference type="EMBL" id="MFH5212246.1"/>
    </source>
</evidence>
<reference evidence="3 4" key="1">
    <citation type="submission" date="2024-10" db="EMBL/GenBank/DDBJ databases">
        <authorList>
            <person name="Riesco R."/>
        </authorList>
    </citation>
    <scope>NUCLEOTIDE SEQUENCE [LARGE SCALE GENOMIC DNA]</scope>
    <source>
        <strain evidence="3 4">NCIMB 15449</strain>
    </source>
</reference>
<dbReference type="RefSeq" id="WP_395119520.1">
    <property type="nucleotide sequence ID" value="NZ_JBIMSO010000143.1"/>
</dbReference>
<name>A0ABW7JW55_9NOCA</name>
<accession>A0ABW7JW55</accession>
<dbReference type="PANTHER" id="PTHR30634">
    <property type="entry name" value="OUTER MEMBRANE LOLAB LIPOPROTEIN INSERTION APPARATUS"/>
    <property type="match status" value="1"/>
</dbReference>
<dbReference type="SUPFAM" id="SSF53300">
    <property type="entry name" value="vWA-like"/>
    <property type="match status" value="1"/>
</dbReference>
<dbReference type="InterPro" id="IPR036465">
    <property type="entry name" value="vWFA_dom_sf"/>
</dbReference>
<dbReference type="InterPro" id="IPR050458">
    <property type="entry name" value="LolB"/>
</dbReference>
<dbReference type="SMART" id="SM00327">
    <property type="entry name" value="VWA"/>
    <property type="match status" value="1"/>
</dbReference>
<dbReference type="InterPro" id="IPR002035">
    <property type="entry name" value="VWF_A"/>
</dbReference>
<evidence type="ECO:0000256" key="1">
    <source>
        <dbReference type="SAM" id="MobiDB-lite"/>
    </source>
</evidence>
<feature type="domain" description="VWFA" evidence="2">
    <location>
        <begin position="211"/>
        <end position="373"/>
    </location>
</feature>
<dbReference type="Proteomes" id="UP001609175">
    <property type="component" value="Unassembled WGS sequence"/>
</dbReference>
<evidence type="ECO:0000313" key="4">
    <source>
        <dbReference type="Proteomes" id="UP001609175"/>
    </source>
</evidence>
<protein>
    <submittedName>
        <fullName evidence="3">VWA domain-containing protein</fullName>
    </submittedName>
</protein>